<evidence type="ECO:0000313" key="3">
    <source>
        <dbReference type="EMBL" id="QCT20291.1"/>
    </source>
</evidence>
<dbReference type="AlphaFoldDB" id="A0A4P8YI07"/>
<keyword evidence="3" id="KW-0449">Lipoprotein</keyword>
<dbReference type="Gene3D" id="2.50.20.10">
    <property type="entry name" value="Lipoprotein localisation LolA/LolB/LppX"/>
    <property type="match status" value="1"/>
</dbReference>
<dbReference type="OrthoDB" id="9803781at2"/>
<dbReference type="CDD" id="cd16329">
    <property type="entry name" value="LolA_like"/>
    <property type="match status" value="1"/>
</dbReference>
<reference evidence="3 4" key="1">
    <citation type="submission" date="2019-05" db="EMBL/GenBank/DDBJ databases">
        <title>Complete genome sequence of Izhakiella calystegiae KSNA2, an endophyte isolated from beach morning glory (Calystegia soldanella).</title>
        <authorList>
            <person name="Jiang L."/>
            <person name="Jeong J.C."/>
            <person name="Kim C.Y."/>
            <person name="Kim D.H."/>
            <person name="Kim S.W."/>
            <person name="Lee j."/>
        </authorList>
    </citation>
    <scope>NUCLEOTIDE SEQUENCE [LARGE SCALE GENOMIC DNA]</scope>
    <source>
        <strain evidence="3 4">KSNA2</strain>
    </source>
</reference>
<keyword evidence="4" id="KW-1185">Reference proteome</keyword>
<protein>
    <submittedName>
        <fullName evidence="3">Outer membrane lipoprotein-sorting protein</fullName>
    </submittedName>
</protein>
<evidence type="ECO:0000256" key="1">
    <source>
        <dbReference type="SAM" id="SignalP"/>
    </source>
</evidence>
<accession>A0A4P8YI07</accession>
<proteinExistence type="predicted"/>
<evidence type="ECO:0000259" key="2">
    <source>
        <dbReference type="Pfam" id="PF17131"/>
    </source>
</evidence>
<feature type="chain" id="PRO_5020568390" evidence="1">
    <location>
        <begin position="29"/>
        <end position="294"/>
    </location>
</feature>
<dbReference type="Proteomes" id="UP000302163">
    <property type="component" value="Chromosome"/>
</dbReference>
<keyword evidence="1" id="KW-0732">Signal</keyword>
<evidence type="ECO:0000313" key="4">
    <source>
        <dbReference type="Proteomes" id="UP000302163"/>
    </source>
</evidence>
<dbReference type="InterPro" id="IPR033399">
    <property type="entry name" value="TP_0789-like"/>
</dbReference>
<feature type="signal peptide" evidence="1">
    <location>
        <begin position="1"/>
        <end position="28"/>
    </location>
</feature>
<dbReference type="EMBL" id="CP040428">
    <property type="protein sequence ID" value="QCT20291.1"/>
    <property type="molecule type" value="Genomic_DNA"/>
</dbReference>
<dbReference type="Pfam" id="PF17131">
    <property type="entry name" value="LolA_like"/>
    <property type="match status" value="1"/>
</dbReference>
<sequence length="294" mass="33811">MEIFMKEKTLPNLLLATSLILLSPSLFAATPLSIPKTCKDVLLGIQNRFNGYDSWRMIKMTISDEHGNVKTRTITATHRNNGINRILRSRVLVPNELADTEAYALDYFEKGKNDKVWRYLPASKKLLDVQSKDLSSRLNGSDMNIGEMLTRMASDYDCKTLGEGEYQGLSVYKIYVNPNNQQEIIRLGLRDGEIWVEKTTFLPVYSVFNADSPNEQRIFETFHHHWVDGVYVSNQFNIATLKDGRKVSHSVFQVYGERFNLGLPTEWYDVKDLGNLQSTWRSYRPPEFPLTTLP</sequence>
<gene>
    <name evidence="3" type="ORF">FEM41_11850</name>
</gene>
<dbReference type="KEGG" id="izh:FEM41_11850"/>
<feature type="domain" description="Uncharacterized protein TP-0789" evidence="2">
    <location>
        <begin position="106"/>
        <end position="273"/>
    </location>
</feature>
<organism evidence="3 4">
    <name type="scientific">Jejubacter calystegiae</name>
    <dbReference type="NCBI Taxonomy" id="2579935"/>
    <lineage>
        <taxon>Bacteria</taxon>
        <taxon>Pseudomonadati</taxon>
        <taxon>Pseudomonadota</taxon>
        <taxon>Gammaproteobacteria</taxon>
        <taxon>Enterobacterales</taxon>
        <taxon>Enterobacteriaceae</taxon>
        <taxon>Jejubacter</taxon>
    </lineage>
</organism>
<name>A0A4P8YI07_9ENTR</name>